<comment type="similarity">
    <text evidence="2 10">Belongs to the disproportionating enzyme family.</text>
</comment>
<evidence type="ECO:0000256" key="6">
    <source>
        <dbReference type="ARBA" id="ARBA00022679"/>
    </source>
</evidence>
<evidence type="ECO:0000256" key="8">
    <source>
        <dbReference type="ARBA" id="ARBA00031423"/>
    </source>
</evidence>
<evidence type="ECO:0000256" key="3">
    <source>
        <dbReference type="ARBA" id="ARBA00012560"/>
    </source>
</evidence>
<proteinExistence type="inferred from homology"/>
<keyword evidence="7 10" id="KW-0119">Carbohydrate metabolism</keyword>
<feature type="compositionally biased region" description="Basic residues" evidence="11">
    <location>
        <begin position="1"/>
        <end position="10"/>
    </location>
</feature>
<evidence type="ECO:0000256" key="7">
    <source>
        <dbReference type="ARBA" id="ARBA00023277"/>
    </source>
</evidence>
<dbReference type="GO" id="GO:0004134">
    <property type="term" value="F:4-alpha-glucanotransferase activity"/>
    <property type="evidence" value="ECO:0007669"/>
    <property type="project" value="UniProtKB-EC"/>
</dbReference>
<comment type="caution">
    <text evidence="13">The sequence shown here is derived from an EMBL/GenBank/DDBJ whole genome shotgun (WGS) entry which is preliminary data.</text>
</comment>
<feature type="domain" description="MalQ N-terminal beta-sandwich" evidence="12">
    <location>
        <begin position="135"/>
        <end position="237"/>
    </location>
</feature>
<evidence type="ECO:0000259" key="12">
    <source>
        <dbReference type="Pfam" id="PF21226"/>
    </source>
</evidence>
<dbReference type="NCBIfam" id="TIGR00217">
    <property type="entry name" value="malQ"/>
    <property type="match status" value="1"/>
</dbReference>
<feature type="region of interest" description="Disordered" evidence="11">
    <location>
        <begin position="1"/>
        <end position="67"/>
    </location>
</feature>
<dbReference type="GO" id="GO:0005975">
    <property type="term" value="P:carbohydrate metabolic process"/>
    <property type="evidence" value="ECO:0007669"/>
    <property type="project" value="InterPro"/>
</dbReference>
<evidence type="ECO:0000256" key="11">
    <source>
        <dbReference type="SAM" id="MobiDB-lite"/>
    </source>
</evidence>
<evidence type="ECO:0000256" key="1">
    <source>
        <dbReference type="ARBA" id="ARBA00000439"/>
    </source>
</evidence>
<evidence type="ECO:0000313" key="13">
    <source>
        <dbReference type="EMBL" id="RMI14108.1"/>
    </source>
</evidence>
<dbReference type="Gene3D" id="3.20.20.80">
    <property type="entry name" value="Glycosidases"/>
    <property type="match status" value="1"/>
</dbReference>
<accession>A0A3M2JVN1</accession>
<keyword evidence="6 10" id="KW-0808">Transferase</keyword>
<dbReference type="Pfam" id="PF02446">
    <property type="entry name" value="Glyco_hydro_77"/>
    <property type="match status" value="1"/>
</dbReference>
<dbReference type="EC" id="2.4.1.25" evidence="3 10"/>
<evidence type="ECO:0000256" key="10">
    <source>
        <dbReference type="RuleBase" id="RU361207"/>
    </source>
</evidence>
<sequence>MRATLRRTPRVPRGGRAERGGCRGALDVTARRPHPEAGNPTSVACARRGARQGAPGSGRIGDVADPAPPPTESLVRLARAHGVAPEFQEFNGGPKQVSAATLVGVLGALGVDASTPERVEVALRDAEDAPWRRVLPPVVVVRRSQGAQVPVHVTHGDAVRAWIEVDGVEGRGRRAAKGDAGRVDLEQADVVVEPRTVDGREVGRATFVVPADLPLGWHLLRTSGPSGEGTAPLAVTPDRLDLPAALADRSVWGLMVQLYSVRSRASWGAGDLRDLADLAWLSGREAGAQFVLVNPLHAAEPVAPMTPSPYLPTTRRFVNPLYLRVEDVHEAGYLGSADRALVDWSAEQALALDTDDGPIDRDVVWTAKKAALDVVFAVPRSAARQSAFAEFRRREGRGLEDFALWCALVERDGPPPWPADLRDPAAPGALRARADLADRVEFYCWLQWLADEQLATAQRTAHEAGMSVGVMHDLAVGVHPSGADVWALGPVLARGASVGAPPDMYNQQGQDWSQPPWHPAELERVAYRPYRDLLRTVLRHAGAVRIDHIIGLFRLWWIPRGNSAADGTYVRYDHDAMIGILALEAHRAGAVVIGEDLGNVEPWVRDYLSDRGVLGTSILWFEKDAEGRPLPPEDYRRLALSSVTTHDLPPTAGYLAEEHVALRERLGLLTEPVADVRRAARTEREAMLTALRERGLLGDDPTEREVVEALHRWIRRTPSALVGVSLADAVGERRAQNQPGTDNEYPNWRVPLADGAGRLVLLDDLFGSARFRSLAAALAEG</sequence>
<dbReference type="EMBL" id="RFFI01000005">
    <property type="protein sequence ID" value="RMI14108.1"/>
    <property type="molecule type" value="Genomic_DNA"/>
</dbReference>
<dbReference type="AlphaFoldDB" id="A0A3M2JVN1"/>
<dbReference type="SUPFAM" id="SSF51445">
    <property type="entry name" value="(Trans)glycosidases"/>
    <property type="match status" value="1"/>
</dbReference>
<protein>
    <recommendedName>
        <fullName evidence="4 10">4-alpha-glucanotransferase</fullName>
        <ecNumber evidence="3 10">2.4.1.25</ecNumber>
    </recommendedName>
    <alternativeName>
        <fullName evidence="8 10">Amylomaltase</fullName>
    </alternativeName>
    <alternativeName>
        <fullName evidence="9 10">Disproportionating enzyme</fullName>
    </alternativeName>
</protein>
<dbReference type="OrthoDB" id="9811841at2"/>
<dbReference type="PANTHER" id="PTHR32438">
    <property type="entry name" value="4-ALPHA-GLUCANOTRANSFERASE DPE1, CHLOROPLASTIC/AMYLOPLASTIC"/>
    <property type="match status" value="1"/>
</dbReference>
<dbReference type="InterPro" id="IPR048458">
    <property type="entry name" value="MalQ_N"/>
</dbReference>
<keyword evidence="5 10" id="KW-0328">Glycosyltransferase</keyword>
<evidence type="ECO:0000256" key="2">
    <source>
        <dbReference type="ARBA" id="ARBA00005684"/>
    </source>
</evidence>
<name>A0A3M2JVN1_9CELL</name>
<evidence type="ECO:0000313" key="14">
    <source>
        <dbReference type="Proteomes" id="UP000269289"/>
    </source>
</evidence>
<comment type="catalytic activity">
    <reaction evidence="1 10">
        <text>Transfers a segment of a (1-&gt;4)-alpha-D-glucan to a new position in an acceptor, which may be glucose or a (1-&gt;4)-alpha-D-glucan.</text>
        <dbReference type="EC" id="2.4.1.25"/>
    </reaction>
</comment>
<dbReference type="InterPro" id="IPR017853">
    <property type="entry name" value="GH"/>
</dbReference>
<dbReference type="InterPro" id="IPR003385">
    <property type="entry name" value="Glyco_hydro_77"/>
</dbReference>
<evidence type="ECO:0000256" key="5">
    <source>
        <dbReference type="ARBA" id="ARBA00022676"/>
    </source>
</evidence>
<dbReference type="PANTHER" id="PTHR32438:SF5">
    <property type="entry name" value="4-ALPHA-GLUCANOTRANSFERASE DPE1, CHLOROPLASTIC_AMYLOPLASTIC"/>
    <property type="match status" value="1"/>
</dbReference>
<organism evidence="13 14">
    <name type="scientific">Cellulomonas triticagri</name>
    <dbReference type="NCBI Taxonomy" id="2483352"/>
    <lineage>
        <taxon>Bacteria</taxon>
        <taxon>Bacillati</taxon>
        <taxon>Actinomycetota</taxon>
        <taxon>Actinomycetes</taxon>
        <taxon>Micrococcales</taxon>
        <taxon>Cellulomonadaceae</taxon>
        <taxon>Cellulomonas</taxon>
    </lineage>
</organism>
<keyword evidence="14" id="KW-1185">Reference proteome</keyword>
<dbReference type="Proteomes" id="UP000269289">
    <property type="component" value="Unassembled WGS sequence"/>
</dbReference>
<evidence type="ECO:0000256" key="9">
    <source>
        <dbReference type="ARBA" id="ARBA00031501"/>
    </source>
</evidence>
<gene>
    <name evidence="13" type="primary">malQ</name>
    <name evidence="13" type="ORF">EBM89_01840</name>
</gene>
<reference evidence="13 14" key="1">
    <citation type="submission" date="2018-10" db="EMBL/GenBank/DDBJ databases">
        <title>Isolation, diversity and antifungal activity of actinobacteria from wheat.</title>
        <authorList>
            <person name="Han C."/>
        </authorList>
    </citation>
    <scope>NUCLEOTIDE SEQUENCE [LARGE SCALE GENOMIC DNA]</scope>
    <source>
        <strain evidence="13 14">NEAU-YY56</strain>
    </source>
</reference>
<evidence type="ECO:0000256" key="4">
    <source>
        <dbReference type="ARBA" id="ARBA00020295"/>
    </source>
</evidence>
<dbReference type="Pfam" id="PF21226">
    <property type="entry name" value="MalQ_N"/>
    <property type="match status" value="1"/>
</dbReference>